<dbReference type="STRING" id="887929.HMP0721_1139"/>
<dbReference type="HOGENOM" id="CLU_2846432_0_0_9"/>
<gene>
    <name evidence="1" type="ORF">HMP0721_1139</name>
</gene>
<proteinExistence type="predicted"/>
<dbReference type="RefSeq" id="WP_006598563.1">
    <property type="nucleotide sequence ID" value="NZ_GL622359.1"/>
</dbReference>
<dbReference type="AlphaFoldDB" id="E6MGK6"/>
<accession>E6MGK6</accession>
<evidence type="ECO:0000313" key="2">
    <source>
        <dbReference type="Proteomes" id="UP000004754"/>
    </source>
</evidence>
<keyword evidence="2" id="KW-1185">Reference proteome</keyword>
<name>E6MGK6_9FIRM</name>
<protein>
    <submittedName>
        <fullName evidence="1">Uncharacterized protein</fullName>
    </submittedName>
</protein>
<sequence>MAEQSRISIYRRKDTKEKYENIMGKDVIVTNDRISKHGLYTIDRQALQKRKIDYTSENIINEKIY</sequence>
<comment type="caution">
    <text evidence="1">The sequence shown here is derived from an EMBL/GenBank/DDBJ whole genome shotgun (WGS) entry which is preliminary data.</text>
</comment>
<dbReference type="OrthoDB" id="2181at2"/>
<evidence type="ECO:0000313" key="1">
    <source>
        <dbReference type="EMBL" id="EFV01746.1"/>
    </source>
</evidence>
<dbReference type="EMBL" id="AEQN01000016">
    <property type="protein sequence ID" value="EFV01746.1"/>
    <property type="molecule type" value="Genomic_DNA"/>
</dbReference>
<reference evidence="1 2" key="1">
    <citation type="submission" date="2010-12" db="EMBL/GenBank/DDBJ databases">
        <authorList>
            <person name="Muzny D."/>
            <person name="Qin X."/>
            <person name="Deng J."/>
            <person name="Jiang H."/>
            <person name="Liu Y."/>
            <person name="Qu J."/>
            <person name="Song X.-Z."/>
            <person name="Zhang L."/>
            <person name="Thornton R."/>
            <person name="Coyle M."/>
            <person name="Francisco L."/>
            <person name="Jackson L."/>
            <person name="Javaid M."/>
            <person name="Korchina V."/>
            <person name="Kovar C."/>
            <person name="Mata R."/>
            <person name="Mathew T."/>
            <person name="Ngo R."/>
            <person name="Nguyen L."/>
            <person name="Nguyen N."/>
            <person name="Okwuonu G."/>
            <person name="Ongeri F."/>
            <person name="Pham C."/>
            <person name="Simmons D."/>
            <person name="Wilczek-Boney K."/>
            <person name="Hale W."/>
            <person name="Jakkamsetti A."/>
            <person name="Pham P."/>
            <person name="Ruth R."/>
            <person name="San Lucas F."/>
            <person name="Warren J."/>
            <person name="Zhang J."/>
            <person name="Zhao Z."/>
            <person name="Zhou C."/>
            <person name="Zhu D."/>
            <person name="Lee S."/>
            <person name="Bess C."/>
            <person name="Blankenburg K."/>
            <person name="Forbes L."/>
            <person name="Fu Q."/>
            <person name="Gubbala S."/>
            <person name="Hirani K."/>
            <person name="Jayaseelan J.C."/>
            <person name="Lara F."/>
            <person name="Munidasa M."/>
            <person name="Palculict T."/>
            <person name="Patil S."/>
            <person name="Pu L.-L."/>
            <person name="Saada N."/>
            <person name="Tang L."/>
            <person name="Weissenberger G."/>
            <person name="Zhu Y."/>
            <person name="Hemphill L."/>
            <person name="Shang Y."/>
            <person name="Youmans B."/>
            <person name="Ayvaz T."/>
            <person name="Ross M."/>
            <person name="Santibanez J."/>
            <person name="Aqrawi P."/>
            <person name="Gross S."/>
            <person name="Joshi V."/>
            <person name="Fowler G."/>
            <person name="Nazareth L."/>
            <person name="Reid J."/>
            <person name="Worley K."/>
            <person name="Petrosino J."/>
            <person name="Highlander S."/>
            <person name="Gibbs R."/>
        </authorList>
    </citation>
    <scope>NUCLEOTIDE SEQUENCE [LARGE SCALE GENOMIC DNA]</scope>
    <source>
        <strain evidence="1 2">ATCC 23263</strain>
    </source>
</reference>
<dbReference type="Proteomes" id="UP000004754">
    <property type="component" value="Unassembled WGS sequence"/>
</dbReference>
<organism evidence="1 2">
    <name type="scientific">Pseudoramibacter alactolyticus ATCC 23263</name>
    <dbReference type="NCBI Taxonomy" id="887929"/>
    <lineage>
        <taxon>Bacteria</taxon>
        <taxon>Bacillati</taxon>
        <taxon>Bacillota</taxon>
        <taxon>Clostridia</taxon>
        <taxon>Eubacteriales</taxon>
        <taxon>Eubacteriaceae</taxon>
        <taxon>Pseudoramibacter</taxon>
    </lineage>
</organism>